<protein>
    <submittedName>
        <fullName evidence="1">Uncharacterized protein</fullName>
    </submittedName>
</protein>
<proteinExistence type="predicted"/>
<accession>A0AAV9ZQN0</accession>
<dbReference type="Proteomes" id="UP001362999">
    <property type="component" value="Unassembled WGS sequence"/>
</dbReference>
<evidence type="ECO:0000313" key="1">
    <source>
        <dbReference type="EMBL" id="KAK6988646.1"/>
    </source>
</evidence>
<keyword evidence="2" id="KW-1185">Reference proteome</keyword>
<organism evidence="1 2">
    <name type="scientific">Favolaschia claudopus</name>
    <dbReference type="NCBI Taxonomy" id="2862362"/>
    <lineage>
        <taxon>Eukaryota</taxon>
        <taxon>Fungi</taxon>
        <taxon>Dikarya</taxon>
        <taxon>Basidiomycota</taxon>
        <taxon>Agaricomycotina</taxon>
        <taxon>Agaricomycetes</taxon>
        <taxon>Agaricomycetidae</taxon>
        <taxon>Agaricales</taxon>
        <taxon>Marasmiineae</taxon>
        <taxon>Mycenaceae</taxon>
        <taxon>Favolaschia</taxon>
    </lineage>
</organism>
<reference evidence="1 2" key="1">
    <citation type="journal article" date="2024" name="J Genomics">
        <title>Draft genome sequencing and assembly of Favolaschia claudopus CIRM-BRFM 2984 isolated from oak limbs.</title>
        <authorList>
            <person name="Navarro D."/>
            <person name="Drula E."/>
            <person name="Chaduli D."/>
            <person name="Cazenave R."/>
            <person name="Ahrendt S."/>
            <person name="Wang J."/>
            <person name="Lipzen A."/>
            <person name="Daum C."/>
            <person name="Barry K."/>
            <person name="Grigoriev I.V."/>
            <person name="Favel A."/>
            <person name="Rosso M.N."/>
            <person name="Martin F."/>
        </authorList>
    </citation>
    <scope>NUCLEOTIDE SEQUENCE [LARGE SCALE GENOMIC DNA]</scope>
    <source>
        <strain evidence="1 2">CIRM-BRFM 2984</strain>
    </source>
</reference>
<gene>
    <name evidence="1" type="ORF">R3P38DRAFT_3095207</name>
</gene>
<dbReference type="EMBL" id="JAWWNJ010000121">
    <property type="protein sequence ID" value="KAK6988646.1"/>
    <property type="molecule type" value="Genomic_DNA"/>
</dbReference>
<evidence type="ECO:0000313" key="2">
    <source>
        <dbReference type="Proteomes" id="UP001362999"/>
    </source>
</evidence>
<name>A0AAV9ZQN0_9AGAR</name>
<comment type="caution">
    <text evidence="1">The sequence shown here is derived from an EMBL/GenBank/DDBJ whole genome shotgun (WGS) entry which is preliminary data.</text>
</comment>
<sequence length="77" mass="8600">MRDNRAPISHDDANNVAAALEKFHALNVLEFGNAVGNPFDTVVRWGNVCQTLQSIRLNGVTYERRETDWSVTKKGAI</sequence>
<dbReference type="AlphaFoldDB" id="A0AAV9ZQN0"/>